<dbReference type="AlphaFoldDB" id="A0ABD7HFH5"/>
<dbReference type="GO" id="GO:0052689">
    <property type="term" value="F:carboxylic ester hydrolase activity"/>
    <property type="evidence" value="ECO:0007669"/>
    <property type="project" value="UniProtKB-ARBA"/>
</dbReference>
<dbReference type="SUPFAM" id="SSF53474">
    <property type="entry name" value="alpha/beta-Hydrolases"/>
    <property type="match status" value="1"/>
</dbReference>
<name>A0ABD7HFH5_9MYCO</name>
<evidence type="ECO:0000256" key="1">
    <source>
        <dbReference type="ARBA" id="ARBA00022801"/>
    </source>
</evidence>
<evidence type="ECO:0000313" key="5">
    <source>
        <dbReference type="Proteomes" id="UP000284557"/>
    </source>
</evidence>
<dbReference type="InterPro" id="IPR050261">
    <property type="entry name" value="FrsA_esterase"/>
</dbReference>
<dbReference type="InterPro" id="IPR000073">
    <property type="entry name" value="AB_hydrolase_1"/>
</dbReference>
<sequence>MDRSDITFMAESTKCAGWIYLADVERPAPCIVMAHGLAGVKEMRLDAYAERFVAHGYHVLVFDYRHFGASDGTPRQVLDIGKQHADWAAAVSYARSRQEVDPAQIVLWGSSLAGGHVMAVARSVAAVAVIAQVPHADGPTSVLALGPMQALKLTGHGLYDAARASLGLSPHYVTSSGTPGSSAMMTAPDAHEGYRRLIPEGQVFDERVAARFALTVGLYSPGRKLRDVAVPVLVQVAAKDQTTPPAAAIRAANQAPSAVVKIYDIGHFEPYVEPAFDSVVSDQVEFLQHVLD</sequence>
<dbReference type="PANTHER" id="PTHR22946:SF9">
    <property type="entry name" value="POLYKETIDE TRANSFERASE AF380"/>
    <property type="match status" value="1"/>
</dbReference>
<dbReference type="Proteomes" id="UP000284557">
    <property type="component" value="Unassembled WGS sequence"/>
</dbReference>
<reference evidence="4 5" key="1">
    <citation type="submission" date="2018-08" db="EMBL/GenBank/DDBJ databases">
        <title>Linezolid Resistance in Mycobacterium abscessus: MIC Distribution and Comprehensive Investigation of Resistance Mechanisms.</title>
        <authorList>
            <person name="Ye M."/>
            <person name="Xu L."/>
            <person name="Zou Y."/>
            <person name="Li B."/>
            <person name="Guo Q."/>
            <person name="Zhang Y."/>
            <person name="Zhan M."/>
            <person name="Xu B."/>
            <person name="Yu F."/>
            <person name="Zhang Z."/>
            <person name="Chu H."/>
        </authorList>
    </citation>
    <scope>NUCLEOTIDE SEQUENCE [LARGE SCALE GENOMIC DNA]</scope>
    <source>
        <strain evidence="4 5">G143</strain>
    </source>
</reference>
<comment type="caution">
    <text evidence="4">The sequence shown here is derived from an EMBL/GenBank/DDBJ whole genome shotgun (WGS) entry which is preliminary data.</text>
</comment>
<dbReference type="PANTHER" id="PTHR22946">
    <property type="entry name" value="DIENELACTONE HYDROLASE DOMAIN-CONTAINING PROTEIN-RELATED"/>
    <property type="match status" value="1"/>
</dbReference>
<gene>
    <name evidence="4" type="ORF">D2E76_28445</name>
</gene>
<dbReference type="EMBL" id="QXBN01000077">
    <property type="protein sequence ID" value="RIT26254.1"/>
    <property type="molecule type" value="Genomic_DNA"/>
</dbReference>
<evidence type="ECO:0000313" key="4">
    <source>
        <dbReference type="EMBL" id="RIT26254.1"/>
    </source>
</evidence>
<dbReference type="RefSeq" id="WP_119596653.1">
    <property type="nucleotide sequence ID" value="NZ_QXBN01000077.1"/>
</dbReference>
<dbReference type="InterPro" id="IPR029058">
    <property type="entry name" value="AB_hydrolase_fold"/>
</dbReference>
<comment type="similarity">
    <text evidence="2">Belongs to the AB hydrolase superfamily. FUS2 hydrolase family.</text>
</comment>
<accession>A0ABD7HFH5</accession>
<evidence type="ECO:0000259" key="3">
    <source>
        <dbReference type="Pfam" id="PF00561"/>
    </source>
</evidence>
<evidence type="ECO:0000256" key="2">
    <source>
        <dbReference type="ARBA" id="ARBA00038115"/>
    </source>
</evidence>
<keyword evidence="1 4" id="KW-0378">Hydrolase</keyword>
<dbReference type="Pfam" id="PF00561">
    <property type="entry name" value="Abhydrolase_1"/>
    <property type="match status" value="1"/>
</dbReference>
<feature type="domain" description="AB hydrolase-1" evidence="3">
    <location>
        <begin position="30"/>
        <end position="268"/>
    </location>
</feature>
<organism evidence="4 5">
    <name type="scientific">Mycobacteroides abscessus</name>
    <dbReference type="NCBI Taxonomy" id="36809"/>
    <lineage>
        <taxon>Bacteria</taxon>
        <taxon>Bacillati</taxon>
        <taxon>Actinomycetota</taxon>
        <taxon>Actinomycetes</taxon>
        <taxon>Mycobacteriales</taxon>
        <taxon>Mycobacteriaceae</taxon>
        <taxon>Mycobacteroides</taxon>
    </lineage>
</organism>
<dbReference type="Gene3D" id="3.40.50.1820">
    <property type="entry name" value="alpha/beta hydrolase"/>
    <property type="match status" value="1"/>
</dbReference>
<proteinExistence type="inferred from homology"/>
<protein>
    <submittedName>
        <fullName evidence="4">Alpha/beta hydrolase</fullName>
    </submittedName>
</protein>
<dbReference type="Gene3D" id="1.10.10.800">
    <property type="match status" value="1"/>
</dbReference>